<dbReference type="RefSeq" id="WP_060622128.1">
    <property type="nucleotide sequence ID" value="NZ_LCZJ02000015.1"/>
</dbReference>
<keyword evidence="2" id="KW-1185">Reference proteome</keyword>
<proteinExistence type="predicted"/>
<dbReference type="AlphaFoldDB" id="A0A0W1B3R3"/>
<dbReference type="Proteomes" id="UP000054709">
    <property type="component" value="Unassembled WGS sequence"/>
</dbReference>
<comment type="caution">
    <text evidence="1">The sequence shown here is derived from an EMBL/GenBank/DDBJ whole genome shotgun (WGS) entry which is preliminary data.</text>
</comment>
<gene>
    <name evidence="1" type="ORF">UQ64_06790</name>
</gene>
<organism evidence="1 2">
    <name type="scientific">Paenibacillus etheri</name>
    <dbReference type="NCBI Taxonomy" id="1306852"/>
    <lineage>
        <taxon>Bacteria</taxon>
        <taxon>Bacillati</taxon>
        <taxon>Bacillota</taxon>
        <taxon>Bacilli</taxon>
        <taxon>Bacillales</taxon>
        <taxon>Paenibacillaceae</taxon>
        <taxon>Paenibacillus</taxon>
    </lineage>
</organism>
<sequence length="271" mass="28186">MATIYTSGNAKASQVLAGTKFSAGPTYGGFGTMKNMGDQEILASAAYMQEGYLSVSIPQLGVGESLAVNGGTEFTYVDAVHVSAKNILMGVEMLGLEGTATSDATATAADILSNKVAYSKGQKTVGTIPVITSGEDPAQGVGLWPDGSLAVYPREGYRKGGAGAGEIRVSTTQLNSVGLVKLSTGSLTPSGSAFSQYLGFRPRVIIVEYANNGTYRAVYVSNGHLGDNRFSYYGVTNAYFNSVVWTITDTGFTLTVTGASGMGNAQFWAFS</sequence>
<name>A0A0W1B3R3_9BACL</name>
<protein>
    <submittedName>
        <fullName evidence="1">Uncharacterized protein</fullName>
    </submittedName>
</protein>
<evidence type="ECO:0000313" key="1">
    <source>
        <dbReference type="EMBL" id="KTD88191.1"/>
    </source>
</evidence>
<evidence type="ECO:0000313" key="2">
    <source>
        <dbReference type="Proteomes" id="UP000054709"/>
    </source>
</evidence>
<reference evidence="1 2" key="1">
    <citation type="journal article" date="2015" name="Int. Biodeterior. Biodegradation">
        <title>Physiological and genetic screening methods for the isolation of methyl tert-butyl ether-degrading bacteria for bioremediation purposes.</title>
        <authorList>
            <person name="Guisado I.M."/>
            <person name="Purswani J."/>
            <person name="Gonzalez Lopez J."/>
            <person name="Pozo C."/>
        </authorList>
    </citation>
    <scope>NUCLEOTIDE SEQUENCE [LARGE SCALE GENOMIC DNA]</scope>
    <source>
        <strain evidence="1 2">SH7</strain>
    </source>
</reference>
<accession>A0A0W1B3R3</accession>
<dbReference type="EMBL" id="LCZJ02000015">
    <property type="protein sequence ID" value="KTD88191.1"/>
    <property type="molecule type" value="Genomic_DNA"/>
</dbReference>
<dbReference type="OrthoDB" id="2630931at2"/>